<dbReference type="PRINTS" id="PR00344">
    <property type="entry name" value="BCTRLSENSOR"/>
</dbReference>
<dbReference type="InterPro" id="IPR004358">
    <property type="entry name" value="Sig_transdc_His_kin-like_C"/>
</dbReference>
<comment type="caution">
    <text evidence="14">The sequence shown here is derived from an EMBL/GenBank/DDBJ whole genome shotgun (WGS) entry which is preliminary data.</text>
</comment>
<dbReference type="SUPFAM" id="SSF55874">
    <property type="entry name" value="ATPase domain of HSP90 chaperone/DNA topoisomerase II/histidine kinase"/>
    <property type="match status" value="1"/>
</dbReference>
<dbReference type="InterPro" id="IPR003594">
    <property type="entry name" value="HATPase_dom"/>
</dbReference>
<dbReference type="GO" id="GO:0000155">
    <property type="term" value="F:phosphorelay sensor kinase activity"/>
    <property type="evidence" value="ECO:0007669"/>
    <property type="project" value="InterPro"/>
</dbReference>
<evidence type="ECO:0000256" key="4">
    <source>
        <dbReference type="ARBA" id="ARBA00022553"/>
    </source>
</evidence>
<comment type="subcellular location">
    <subcellularLocation>
        <location evidence="2">Membrane</location>
    </subcellularLocation>
</comment>
<dbReference type="InterPro" id="IPR036097">
    <property type="entry name" value="HisK_dim/P_sf"/>
</dbReference>
<dbReference type="eggNOG" id="COG4191">
    <property type="taxonomic scope" value="Bacteria"/>
</dbReference>
<keyword evidence="8 11" id="KW-1133">Transmembrane helix</keyword>
<feature type="domain" description="HAMP" evidence="13">
    <location>
        <begin position="189"/>
        <end position="240"/>
    </location>
</feature>
<dbReference type="Proteomes" id="UP000005713">
    <property type="component" value="Unassembled WGS sequence"/>
</dbReference>
<dbReference type="Gene3D" id="3.30.565.10">
    <property type="entry name" value="Histidine kinase-like ATPase, C-terminal domain"/>
    <property type="match status" value="1"/>
</dbReference>
<evidence type="ECO:0000256" key="7">
    <source>
        <dbReference type="ARBA" id="ARBA00022777"/>
    </source>
</evidence>
<dbReference type="PROSITE" id="PS50885">
    <property type="entry name" value="HAMP"/>
    <property type="match status" value="1"/>
</dbReference>
<dbReference type="SMART" id="SM00388">
    <property type="entry name" value="HisKA"/>
    <property type="match status" value="1"/>
</dbReference>
<dbReference type="RefSeq" id="WP_005863096.1">
    <property type="nucleotide sequence ID" value="NZ_CP155729.1"/>
</dbReference>
<evidence type="ECO:0000313" key="15">
    <source>
        <dbReference type="Proteomes" id="UP000005713"/>
    </source>
</evidence>
<reference evidence="14 15" key="1">
    <citation type="submission" date="2006-06" db="EMBL/GenBank/DDBJ databases">
        <authorList>
            <person name="Moran M.A."/>
            <person name="Ferriera S."/>
            <person name="Johnson J."/>
            <person name="Kravitz S."/>
            <person name="Beeson K."/>
            <person name="Sutton G."/>
            <person name="Rogers Y.-H."/>
            <person name="Friedman R."/>
            <person name="Frazier M."/>
            <person name="Venter J.C."/>
        </authorList>
    </citation>
    <scope>NUCLEOTIDE SEQUENCE [LARGE SCALE GENOMIC DNA]</scope>
    <source>
        <strain evidence="14 15">E-37</strain>
    </source>
</reference>
<feature type="transmembrane region" description="Helical" evidence="11">
    <location>
        <begin position="20"/>
        <end position="42"/>
    </location>
</feature>
<dbReference type="InterPro" id="IPR036890">
    <property type="entry name" value="HATPase_C_sf"/>
</dbReference>
<dbReference type="Gene3D" id="6.10.340.10">
    <property type="match status" value="1"/>
</dbReference>
<dbReference type="EC" id="2.7.13.3" evidence="3"/>
<evidence type="ECO:0000256" key="11">
    <source>
        <dbReference type="SAM" id="Phobius"/>
    </source>
</evidence>
<dbReference type="PANTHER" id="PTHR45436">
    <property type="entry name" value="SENSOR HISTIDINE KINASE YKOH"/>
    <property type="match status" value="1"/>
</dbReference>
<evidence type="ECO:0000259" key="13">
    <source>
        <dbReference type="PROSITE" id="PS50885"/>
    </source>
</evidence>
<evidence type="ECO:0000256" key="8">
    <source>
        <dbReference type="ARBA" id="ARBA00022989"/>
    </source>
</evidence>
<dbReference type="SMART" id="SM00387">
    <property type="entry name" value="HATPase_c"/>
    <property type="match status" value="1"/>
</dbReference>
<evidence type="ECO:0000256" key="10">
    <source>
        <dbReference type="ARBA" id="ARBA00023136"/>
    </source>
</evidence>
<evidence type="ECO:0000259" key="12">
    <source>
        <dbReference type="PROSITE" id="PS50109"/>
    </source>
</evidence>
<evidence type="ECO:0000256" key="2">
    <source>
        <dbReference type="ARBA" id="ARBA00004370"/>
    </source>
</evidence>
<evidence type="ECO:0000256" key="9">
    <source>
        <dbReference type="ARBA" id="ARBA00023012"/>
    </source>
</evidence>
<evidence type="ECO:0000256" key="1">
    <source>
        <dbReference type="ARBA" id="ARBA00000085"/>
    </source>
</evidence>
<dbReference type="InterPro" id="IPR005467">
    <property type="entry name" value="His_kinase_dom"/>
</dbReference>
<feature type="domain" description="Histidine kinase" evidence="12">
    <location>
        <begin position="248"/>
        <end position="459"/>
    </location>
</feature>
<keyword evidence="10 11" id="KW-0472">Membrane</keyword>
<dbReference type="PANTHER" id="PTHR45436:SF1">
    <property type="entry name" value="SENSOR PROTEIN QSEC"/>
    <property type="match status" value="1"/>
</dbReference>
<gene>
    <name evidence="14" type="ORF">SSE37_05857</name>
</gene>
<dbReference type="CDD" id="cd00082">
    <property type="entry name" value="HisKA"/>
    <property type="match status" value="1"/>
</dbReference>
<evidence type="ECO:0000256" key="5">
    <source>
        <dbReference type="ARBA" id="ARBA00022679"/>
    </source>
</evidence>
<dbReference type="GO" id="GO:0005886">
    <property type="term" value="C:plasma membrane"/>
    <property type="evidence" value="ECO:0007669"/>
    <property type="project" value="TreeGrafter"/>
</dbReference>
<dbReference type="AlphaFoldDB" id="A3K9L2"/>
<evidence type="ECO:0000256" key="3">
    <source>
        <dbReference type="ARBA" id="ARBA00012438"/>
    </source>
</evidence>
<dbReference type="PROSITE" id="PS50109">
    <property type="entry name" value="HIS_KIN"/>
    <property type="match status" value="1"/>
</dbReference>
<keyword evidence="5" id="KW-0808">Transferase</keyword>
<dbReference type="Gene3D" id="1.10.287.130">
    <property type="match status" value="1"/>
</dbReference>
<name>A3K9L2_SAGS3</name>
<dbReference type="SUPFAM" id="SSF47384">
    <property type="entry name" value="Homodimeric domain of signal transducing histidine kinase"/>
    <property type="match status" value="1"/>
</dbReference>
<keyword evidence="6 11" id="KW-0812">Transmembrane</keyword>
<dbReference type="CDD" id="cd00075">
    <property type="entry name" value="HATPase"/>
    <property type="match status" value="1"/>
</dbReference>
<protein>
    <recommendedName>
        <fullName evidence="3">histidine kinase</fullName>
        <ecNumber evidence="3">2.7.13.3</ecNumber>
    </recommendedName>
</protein>
<dbReference type="InterPro" id="IPR003660">
    <property type="entry name" value="HAMP_dom"/>
</dbReference>
<proteinExistence type="predicted"/>
<dbReference type="InterPro" id="IPR013727">
    <property type="entry name" value="2CSK_N"/>
</dbReference>
<evidence type="ECO:0000256" key="6">
    <source>
        <dbReference type="ARBA" id="ARBA00022692"/>
    </source>
</evidence>
<evidence type="ECO:0000313" key="14">
    <source>
        <dbReference type="EMBL" id="EBA06156.1"/>
    </source>
</evidence>
<organism evidence="14 15">
    <name type="scientific">Sagittula stellata (strain ATCC 700073 / DSM 11524 / E-37)</name>
    <dbReference type="NCBI Taxonomy" id="388399"/>
    <lineage>
        <taxon>Bacteria</taxon>
        <taxon>Pseudomonadati</taxon>
        <taxon>Pseudomonadota</taxon>
        <taxon>Alphaproteobacteria</taxon>
        <taxon>Rhodobacterales</taxon>
        <taxon>Roseobacteraceae</taxon>
        <taxon>Sagittula</taxon>
    </lineage>
</organism>
<keyword evidence="4" id="KW-0597">Phosphoprotein</keyword>
<keyword evidence="7" id="KW-0418">Kinase</keyword>
<feature type="transmembrane region" description="Helical" evidence="11">
    <location>
        <begin position="168"/>
        <end position="188"/>
    </location>
</feature>
<dbReference type="EMBL" id="AAYA01000018">
    <property type="protein sequence ID" value="EBA06156.1"/>
    <property type="molecule type" value="Genomic_DNA"/>
</dbReference>
<dbReference type="Pfam" id="PF08521">
    <property type="entry name" value="2CSK_N"/>
    <property type="match status" value="1"/>
</dbReference>
<comment type="catalytic activity">
    <reaction evidence="1">
        <text>ATP + protein L-histidine = ADP + protein N-phospho-L-histidine.</text>
        <dbReference type="EC" id="2.7.13.3"/>
    </reaction>
</comment>
<dbReference type="Pfam" id="PF02518">
    <property type="entry name" value="HATPase_c"/>
    <property type="match status" value="1"/>
</dbReference>
<sequence length="463" mass="49796">MGTEPLNGTRLHGSLSFRLGAALVLVLAIGGVAVSLAAYAYGRSAAQQSFDRLLIGAANQIAGSLGLRDGEVIVDIPVSAFELLSLAPRDRVVYAVFDNAGRLVTGYDSVVLPERAGGFFNGSFAGEPARYVHVRRQIAERSFLGAVDVVVGQTTEARRELAQQITRNALLAVAVVGLVISALAVLAVNSALRPLRRIERDFAARSSRDLTPVDVEVPQEIASLVAALNRFIGRIDRQLRVMRTLIADASHQLRTPIAALRAQAELAREETDPQDQLQIVEKIYERSRNLSRLTDQLLNHAMIIHRADSVDMAPVDLRVVASDAVDQFDQTMPGAEAVVRIDLPEAPTVCDGDALSLVEACKNLINNANAYGKPPITVFVRDDGATLCLGVRDRGYGMAEEMWKDAGKRFAKRSGVSSTSAGLGLSIVSAVAQAHGGRMTIQRPAADRFEVYLELPSVRGTEA</sequence>
<dbReference type="InterPro" id="IPR003661">
    <property type="entry name" value="HisK_dim/P_dom"/>
</dbReference>
<accession>A3K9L2</accession>
<dbReference type="Pfam" id="PF00512">
    <property type="entry name" value="HisKA"/>
    <property type="match status" value="1"/>
</dbReference>
<keyword evidence="9" id="KW-0902">Two-component regulatory system</keyword>
<keyword evidence="15" id="KW-1185">Reference proteome</keyword>
<dbReference type="InterPro" id="IPR050428">
    <property type="entry name" value="TCS_sensor_his_kinase"/>
</dbReference>